<reference evidence="3 4" key="1">
    <citation type="submission" date="2007-06" db="EMBL/GenBank/DDBJ databases">
        <title>The Genome Sequence of Coccidioides posadasii RMSCC_3488.</title>
        <authorList>
            <consortium name="Coccidioides Genome Resources Consortium"/>
            <consortium name="The Broad Institute Genome Sequencing Platform"/>
            <person name="Henn M.R."/>
            <person name="Sykes S."/>
            <person name="Young S."/>
            <person name="Jaffe D."/>
            <person name="Berlin A."/>
            <person name="Alvarez P."/>
            <person name="Butler J."/>
            <person name="Gnerre S."/>
            <person name="Grabherr M."/>
            <person name="Mauceli E."/>
            <person name="Brockman W."/>
            <person name="Kodira C."/>
            <person name="Alvarado L."/>
            <person name="Zeng Q."/>
            <person name="Crawford M."/>
            <person name="Antoine C."/>
            <person name="Devon K."/>
            <person name="Galgiani J."/>
            <person name="Orsborn K."/>
            <person name="Lewis M.L."/>
            <person name="Nusbaum C."/>
            <person name="Galagan J."/>
            <person name="Birren B."/>
        </authorList>
    </citation>
    <scope>NUCLEOTIDE SEQUENCE [LARGE SCALE GENOMIC DNA]</scope>
    <source>
        <strain evidence="3 4">RMSCC 3488</strain>
    </source>
</reference>
<name>A0A0J6FPT9_COCPO</name>
<evidence type="ECO:0000259" key="2">
    <source>
        <dbReference type="Pfam" id="PF22485"/>
    </source>
</evidence>
<dbReference type="OrthoDB" id="3937590at2759"/>
<dbReference type="PANTHER" id="PTHR39461">
    <property type="entry name" value="LEA DOMAIN PROTEIN (AFU_ORTHOLOGUE AFUA_8G04920)"/>
    <property type="match status" value="1"/>
</dbReference>
<proteinExistence type="predicted"/>
<dbReference type="PANTHER" id="PTHR39461:SF1">
    <property type="entry name" value="LEA DOMAIN PROTEIN (AFU_ORTHOLOGUE AFUA_8G04920)"/>
    <property type="match status" value="1"/>
</dbReference>
<evidence type="ECO:0000256" key="1">
    <source>
        <dbReference type="SAM" id="MobiDB-lite"/>
    </source>
</evidence>
<gene>
    <name evidence="3" type="ORF">CPAG_07296</name>
</gene>
<organism evidence="3 4">
    <name type="scientific">Coccidioides posadasii RMSCC 3488</name>
    <dbReference type="NCBI Taxonomy" id="454284"/>
    <lineage>
        <taxon>Eukaryota</taxon>
        <taxon>Fungi</taxon>
        <taxon>Dikarya</taxon>
        <taxon>Ascomycota</taxon>
        <taxon>Pezizomycotina</taxon>
        <taxon>Eurotiomycetes</taxon>
        <taxon>Eurotiomycetidae</taxon>
        <taxon>Onygenales</taxon>
        <taxon>Onygenaceae</taxon>
        <taxon>Coccidioides</taxon>
    </lineage>
</organism>
<dbReference type="VEuPathDB" id="FungiDB:CPAG_07296"/>
<dbReference type="AlphaFoldDB" id="A0A0J6FPT9"/>
<dbReference type="InterPro" id="IPR054256">
    <property type="entry name" value="DUF6987"/>
</dbReference>
<dbReference type="EMBL" id="DS268112">
    <property type="protein sequence ID" value="KMM70989.1"/>
    <property type="molecule type" value="Genomic_DNA"/>
</dbReference>
<evidence type="ECO:0000313" key="4">
    <source>
        <dbReference type="Proteomes" id="UP000054567"/>
    </source>
</evidence>
<feature type="region of interest" description="Disordered" evidence="1">
    <location>
        <begin position="1"/>
        <end position="40"/>
    </location>
</feature>
<protein>
    <recommendedName>
        <fullName evidence="2">DUF6987 domain-containing protein</fullName>
    </recommendedName>
</protein>
<feature type="compositionally biased region" description="Basic and acidic residues" evidence="1">
    <location>
        <begin position="16"/>
        <end position="36"/>
    </location>
</feature>
<feature type="domain" description="DUF6987" evidence="2">
    <location>
        <begin position="25"/>
        <end position="223"/>
    </location>
</feature>
<dbReference type="Proteomes" id="UP000054567">
    <property type="component" value="Unassembled WGS sequence"/>
</dbReference>
<dbReference type="Pfam" id="PF22485">
    <property type="entry name" value="DUF6987"/>
    <property type="match status" value="1"/>
</dbReference>
<evidence type="ECO:0000313" key="3">
    <source>
        <dbReference type="EMBL" id="KMM70989.1"/>
    </source>
</evidence>
<accession>A0A0J6FPT9</accession>
<sequence>MAELETTKQTAPEQKTGQKPEQEAEKQQQAENDKKLAGRMADCIQQSLDKIQPILNMITGAIETEERKPEPERNEEKLVDTIKPLLEQGGQILQEANGAIRALDPDGRIAANAKHKTAAREASPEEHRLAELLKELTSHVSQTIDGAKKKVAGMPHAKEELNPLWGLLAEPLGQILAAVGLLLSGVLGLVGRLLNALGLGGLVDGLLGSLGLKNVLQGLGLGSLTEALTGK</sequence>
<reference evidence="4" key="2">
    <citation type="journal article" date="2009" name="Genome Res.">
        <title>Comparative genomic analyses of the human fungal pathogens Coccidioides and their relatives.</title>
        <authorList>
            <person name="Sharpton T.J."/>
            <person name="Stajich J.E."/>
            <person name="Rounsley S.D."/>
            <person name="Gardner M.J."/>
            <person name="Wortman J.R."/>
            <person name="Jordar V.S."/>
            <person name="Maiti R."/>
            <person name="Kodira C.D."/>
            <person name="Neafsey D.E."/>
            <person name="Zeng Q."/>
            <person name="Hung C.-Y."/>
            <person name="McMahan C."/>
            <person name="Muszewska A."/>
            <person name="Grynberg M."/>
            <person name="Mandel M.A."/>
            <person name="Kellner E.M."/>
            <person name="Barker B.M."/>
            <person name="Galgiani J.N."/>
            <person name="Orbach M.J."/>
            <person name="Kirkland T.N."/>
            <person name="Cole G.T."/>
            <person name="Henn M.R."/>
            <person name="Birren B.W."/>
            <person name="Taylor J.W."/>
        </authorList>
    </citation>
    <scope>NUCLEOTIDE SEQUENCE [LARGE SCALE GENOMIC DNA]</scope>
    <source>
        <strain evidence="4">RMSCC 3488</strain>
    </source>
</reference>
<reference evidence="4" key="3">
    <citation type="journal article" date="2010" name="Genome Res.">
        <title>Population genomic sequencing of Coccidioides fungi reveals recent hybridization and transposon control.</title>
        <authorList>
            <person name="Neafsey D.E."/>
            <person name="Barker B.M."/>
            <person name="Sharpton T.J."/>
            <person name="Stajich J.E."/>
            <person name="Park D.J."/>
            <person name="Whiston E."/>
            <person name="Hung C.-Y."/>
            <person name="McMahan C."/>
            <person name="White J."/>
            <person name="Sykes S."/>
            <person name="Heiman D."/>
            <person name="Young S."/>
            <person name="Zeng Q."/>
            <person name="Abouelleil A."/>
            <person name="Aftuck L."/>
            <person name="Bessette D."/>
            <person name="Brown A."/>
            <person name="FitzGerald M."/>
            <person name="Lui A."/>
            <person name="Macdonald J.P."/>
            <person name="Priest M."/>
            <person name="Orbach M.J."/>
            <person name="Galgiani J.N."/>
            <person name="Kirkland T.N."/>
            <person name="Cole G.T."/>
            <person name="Birren B.W."/>
            <person name="Henn M.R."/>
            <person name="Taylor J.W."/>
            <person name="Rounsley S.D."/>
        </authorList>
    </citation>
    <scope>NUCLEOTIDE SEQUENCE [LARGE SCALE GENOMIC DNA]</scope>
    <source>
        <strain evidence="4">RMSCC 3488</strain>
    </source>
</reference>